<evidence type="ECO:0000256" key="4">
    <source>
        <dbReference type="ARBA" id="ARBA00023125"/>
    </source>
</evidence>
<evidence type="ECO:0000256" key="5">
    <source>
        <dbReference type="ARBA" id="ARBA00023159"/>
    </source>
</evidence>
<dbReference type="GO" id="GO:0000977">
    <property type="term" value="F:RNA polymerase II transcription regulatory region sequence-specific DNA binding"/>
    <property type="evidence" value="ECO:0007669"/>
    <property type="project" value="TreeGrafter"/>
</dbReference>
<proteinExistence type="predicted"/>
<evidence type="ECO:0000313" key="16">
    <source>
        <dbReference type="Proteomes" id="UP000261380"/>
    </source>
</evidence>
<dbReference type="AlphaFoldDB" id="A0A3B5M2P1"/>
<comment type="subcellular location">
    <subcellularLocation>
        <location evidence="1 12">Nucleus</location>
    </subcellularLocation>
</comment>
<protein>
    <recommendedName>
        <fullName evidence="11">Forkhead box protein M1</fullName>
    </recommendedName>
</protein>
<evidence type="ECO:0000256" key="10">
    <source>
        <dbReference type="ARBA" id="ARBA00053415"/>
    </source>
</evidence>
<keyword evidence="5" id="KW-0010">Activator</keyword>
<sequence length="514" mass="57067">MRRSPRRPLILKRRKLPFLQNEPTQADKQTQHGAAGTGEPTKPAASQCLPHGIPIMNHPSMSDTQVVVIPKEADLQSIIGVLTAKGKESGVQGPNKFILLSESGSRGNGSFCQATVKEESSPAGSTATQPVKSDTIHNIPLDDSLTNIQWLGKMNTSALEPHLANQTIDKEKKLQTHNTNSNPEGSHQPTLQRPPYSYTAMIQFAINSRKNRGMTLKEIYTWIEDHFPYYREVAKPGWKNSIRHNLSLHDMFIRERSPDGKTSFWTIRPDINRCLTLDQVYRVSIVTEGDSPAVALAPQVDLKVEPVNVPTKRETRKPPPKRQSSSSRRKQSLVNSLQDEPILLCPDNSFFDSGVVSDASTSQDVREADSTEQQQHFQGSPERELYFKTPIKSHSHLSSSTPSKPPPSITLEPWKVTPVGKDSQSVLDFSPIRTPGGPVVTPRQEYTTFSFSSTPFKELPLFSSPRELLTPGLILDTMNDSLSKILVDISFSALDDEDLGIANISLSEFLGQFM</sequence>
<keyword evidence="4 12" id="KW-0238">DNA-binding</keyword>
<dbReference type="FunFam" id="1.10.10.10:FF:000245">
    <property type="entry name" value="forkhead box protein M1 isoform X2"/>
    <property type="match status" value="1"/>
</dbReference>
<feature type="compositionally biased region" description="Basic residues" evidence="13">
    <location>
        <begin position="1"/>
        <end position="16"/>
    </location>
</feature>
<dbReference type="Pfam" id="PF00250">
    <property type="entry name" value="Forkhead"/>
    <property type="match status" value="1"/>
</dbReference>
<dbReference type="GO" id="GO:0003700">
    <property type="term" value="F:DNA-binding transcription factor activity"/>
    <property type="evidence" value="ECO:0007669"/>
    <property type="project" value="InterPro"/>
</dbReference>
<evidence type="ECO:0000256" key="12">
    <source>
        <dbReference type="PROSITE-ProRule" id="PRU00089"/>
    </source>
</evidence>
<reference evidence="15" key="1">
    <citation type="submission" date="2025-08" db="UniProtKB">
        <authorList>
            <consortium name="Ensembl"/>
        </authorList>
    </citation>
    <scope>IDENTIFICATION</scope>
</reference>
<dbReference type="GO" id="GO:0006357">
    <property type="term" value="P:regulation of transcription by RNA polymerase II"/>
    <property type="evidence" value="ECO:0007669"/>
    <property type="project" value="TreeGrafter"/>
</dbReference>
<keyword evidence="16" id="KW-1185">Reference proteome</keyword>
<dbReference type="GO" id="GO:0006281">
    <property type="term" value="P:DNA repair"/>
    <property type="evidence" value="ECO:0007669"/>
    <property type="project" value="UniProtKB-KW"/>
</dbReference>
<dbReference type="InterPro" id="IPR018122">
    <property type="entry name" value="TF_fork_head_CS_1"/>
</dbReference>
<evidence type="ECO:0000256" key="9">
    <source>
        <dbReference type="ARBA" id="ARBA00023306"/>
    </source>
</evidence>
<dbReference type="SMART" id="SM00339">
    <property type="entry name" value="FH"/>
    <property type="match status" value="1"/>
</dbReference>
<dbReference type="PROSITE" id="PS00658">
    <property type="entry name" value="FORK_HEAD_2"/>
    <property type="match status" value="1"/>
</dbReference>
<dbReference type="CDD" id="cd20029">
    <property type="entry name" value="FH_FOXM"/>
    <property type="match status" value="1"/>
</dbReference>
<dbReference type="InterPro" id="IPR036390">
    <property type="entry name" value="WH_DNA-bd_sf"/>
</dbReference>
<dbReference type="PANTHER" id="PTHR46878">
    <property type="entry name" value="FORKHEAD BOX PROTEIN M1"/>
    <property type="match status" value="1"/>
</dbReference>
<comment type="function">
    <text evidence="10">Transcription factor regulating the expression of cell cycle genes essential for DNA replication and mitosis. Plays a role in the control of cell proliferation. Also plays a role in DNA break repair, participating in the DNA damage checkpoint response. Promotes transcription of PHB2.</text>
</comment>
<dbReference type="Ensembl" id="ENSXCOT00000018600.1">
    <property type="protein sequence ID" value="ENSXCOP00000018368.1"/>
    <property type="gene ID" value="ENSXCOG00000013833.1"/>
</dbReference>
<feature type="region of interest" description="Disordered" evidence="13">
    <location>
        <begin position="1"/>
        <end position="52"/>
    </location>
</feature>
<feature type="region of interest" description="Disordered" evidence="13">
    <location>
        <begin position="355"/>
        <end position="382"/>
    </location>
</feature>
<dbReference type="GeneTree" id="ENSGT00940000158804"/>
<dbReference type="GO" id="GO:0000086">
    <property type="term" value="P:G2/M transition of mitotic cell cycle"/>
    <property type="evidence" value="ECO:0007669"/>
    <property type="project" value="InterPro"/>
</dbReference>
<evidence type="ECO:0000256" key="3">
    <source>
        <dbReference type="ARBA" id="ARBA00023015"/>
    </source>
</evidence>
<evidence type="ECO:0000256" key="8">
    <source>
        <dbReference type="ARBA" id="ARBA00023242"/>
    </source>
</evidence>
<keyword evidence="3" id="KW-0805">Transcription regulation</keyword>
<evidence type="ECO:0000256" key="2">
    <source>
        <dbReference type="ARBA" id="ARBA00022763"/>
    </source>
</evidence>
<dbReference type="InterPro" id="IPR001766">
    <property type="entry name" value="Fork_head_dom"/>
</dbReference>
<dbReference type="InterPro" id="IPR030456">
    <property type="entry name" value="TF_fork_head_CS_2"/>
</dbReference>
<dbReference type="PRINTS" id="PR00053">
    <property type="entry name" value="FORKHEAD"/>
</dbReference>
<evidence type="ECO:0000256" key="7">
    <source>
        <dbReference type="ARBA" id="ARBA00023204"/>
    </source>
</evidence>
<dbReference type="Proteomes" id="UP000261380">
    <property type="component" value="Unplaced"/>
</dbReference>
<reference evidence="15" key="2">
    <citation type="submission" date="2025-09" db="UniProtKB">
        <authorList>
            <consortium name="Ensembl"/>
        </authorList>
    </citation>
    <scope>IDENTIFICATION</scope>
</reference>
<organism evidence="15 16">
    <name type="scientific">Xiphophorus couchianus</name>
    <name type="common">Monterrey platyfish</name>
    <dbReference type="NCBI Taxonomy" id="32473"/>
    <lineage>
        <taxon>Eukaryota</taxon>
        <taxon>Metazoa</taxon>
        <taxon>Chordata</taxon>
        <taxon>Craniata</taxon>
        <taxon>Vertebrata</taxon>
        <taxon>Euteleostomi</taxon>
        <taxon>Actinopterygii</taxon>
        <taxon>Neopterygii</taxon>
        <taxon>Teleostei</taxon>
        <taxon>Neoteleostei</taxon>
        <taxon>Acanthomorphata</taxon>
        <taxon>Ovalentaria</taxon>
        <taxon>Atherinomorphae</taxon>
        <taxon>Cyprinodontiformes</taxon>
        <taxon>Poeciliidae</taxon>
        <taxon>Poeciliinae</taxon>
        <taxon>Xiphophorus</taxon>
    </lineage>
</organism>
<dbReference type="PROSITE" id="PS00657">
    <property type="entry name" value="FORK_HEAD_1"/>
    <property type="match status" value="1"/>
</dbReference>
<dbReference type="PROSITE" id="PS50039">
    <property type="entry name" value="FORK_HEAD_3"/>
    <property type="match status" value="1"/>
</dbReference>
<evidence type="ECO:0000313" key="15">
    <source>
        <dbReference type="Ensembl" id="ENSXCOP00000018368.1"/>
    </source>
</evidence>
<feature type="domain" description="Fork-head" evidence="14">
    <location>
        <begin position="193"/>
        <end position="270"/>
    </location>
</feature>
<dbReference type="PANTHER" id="PTHR46878:SF1">
    <property type="entry name" value="FORKHEAD BOX PROTEIN M1"/>
    <property type="match status" value="1"/>
</dbReference>
<dbReference type="Gene3D" id="1.10.10.10">
    <property type="entry name" value="Winged helix-like DNA-binding domain superfamily/Winged helix DNA-binding domain"/>
    <property type="match status" value="1"/>
</dbReference>
<dbReference type="GO" id="GO:0005634">
    <property type="term" value="C:nucleus"/>
    <property type="evidence" value="ECO:0007669"/>
    <property type="project" value="UniProtKB-SubCell"/>
</dbReference>
<dbReference type="SUPFAM" id="SSF46785">
    <property type="entry name" value="Winged helix' DNA-binding domain"/>
    <property type="match status" value="1"/>
</dbReference>
<dbReference type="InterPro" id="IPR047516">
    <property type="entry name" value="FH_FOXM1"/>
</dbReference>
<evidence type="ECO:0000256" key="6">
    <source>
        <dbReference type="ARBA" id="ARBA00023163"/>
    </source>
</evidence>
<dbReference type="InterPro" id="IPR042839">
    <property type="entry name" value="FOXM1"/>
</dbReference>
<feature type="DNA-binding region" description="Fork-head" evidence="12">
    <location>
        <begin position="193"/>
        <end position="270"/>
    </location>
</feature>
<keyword evidence="6" id="KW-0804">Transcription</keyword>
<evidence type="ECO:0000259" key="14">
    <source>
        <dbReference type="PROSITE" id="PS50039"/>
    </source>
</evidence>
<feature type="region of interest" description="Disordered" evidence="13">
    <location>
        <begin position="306"/>
        <end position="333"/>
    </location>
</feature>
<dbReference type="InterPro" id="IPR036388">
    <property type="entry name" value="WH-like_DNA-bd_sf"/>
</dbReference>
<name>A0A3B5M2P1_9TELE</name>
<keyword evidence="8 12" id="KW-0539">Nucleus</keyword>
<accession>A0A3B5M2P1</accession>
<feature type="compositionally biased region" description="Polar residues" evidence="13">
    <location>
        <begin position="21"/>
        <end position="32"/>
    </location>
</feature>
<evidence type="ECO:0000256" key="13">
    <source>
        <dbReference type="SAM" id="MobiDB-lite"/>
    </source>
</evidence>
<keyword evidence="7" id="KW-0234">DNA repair</keyword>
<evidence type="ECO:0000256" key="11">
    <source>
        <dbReference type="ARBA" id="ARBA00072725"/>
    </source>
</evidence>
<keyword evidence="9" id="KW-0131">Cell cycle</keyword>
<keyword evidence="2" id="KW-0227">DNA damage</keyword>
<dbReference type="GO" id="GO:0042127">
    <property type="term" value="P:regulation of cell population proliferation"/>
    <property type="evidence" value="ECO:0007669"/>
    <property type="project" value="TreeGrafter"/>
</dbReference>
<evidence type="ECO:0000256" key="1">
    <source>
        <dbReference type="ARBA" id="ARBA00004123"/>
    </source>
</evidence>